<dbReference type="EMBL" id="FRCP01000030">
    <property type="protein sequence ID" value="SHN03742.1"/>
    <property type="molecule type" value="Genomic_DNA"/>
</dbReference>
<evidence type="ECO:0000313" key="2">
    <source>
        <dbReference type="Proteomes" id="UP000184038"/>
    </source>
</evidence>
<name>A0A1M7NIR2_9FIRM</name>
<sequence length="62" mass="7121">MYQLADSGWEKLADNVAAKVRNDIDGTPITIDSTVHIVTEVLKEYIDMASRQEKMDRRRRGL</sequence>
<evidence type="ECO:0000313" key="1">
    <source>
        <dbReference type="EMBL" id="SHN03742.1"/>
    </source>
</evidence>
<reference evidence="1 2" key="1">
    <citation type="submission" date="2016-11" db="EMBL/GenBank/DDBJ databases">
        <authorList>
            <person name="Jaros S."/>
            <person name="Januszkiewicz K."/>
            <person name="Wedrychowicz H."/>
        </authorList>
    </citation>
    <scope>NUCLEOTIDE SEQUENCE [LARGE SCALE GENOMIC DNA]</scope>
    <source>
        <strain evidence="1 2">DSM 15930</strain>
    </source>
</reference>
<dbReference type="AlphaFoldDB" id="A0A1M7NIR2"/>
<gene>
    <name evidence="1" type="ORF">SAMN02746066_04537</name>
</gene>
<dbReference type="RefSeq" id="WP_073291755.1">
    <property type="nucleotide sequence ID" value="NZ_FRCP01000030.1"/>
</dbReference>
<accession>A0A1M7NIR2</accession>
<keyword evidence="2" id="KW-1185">Reference proteome</keyword>
<proteinExistence type="predicted"/>
<protein>
    <submittedName>
        <fullName evidence="1">Uncharacterized protein</fullName>
    </submittedName>
</protein>
<dbReference type="Proteomes" id="UP000184038">
    <property type="component" value="Unassembled WGS sequence"/>
</dbReference>
<dbReference type="STRING" id="1120996.SAMN02746066_04537"/>
<organism evidence="1 2">
    <name type="scientific">Anaerosporobacter mobilis DSM 15930</name>
    <dbReference type="NCBI Taxonomy" id="1120996"/>
    <lineage>
        <taxon>Bacteria</taxon>
        <taxon>Bacillati</taxon>
        <taxon>Bacillota</taxon>
        <taxon>Clostridia</taxon>
        <taxon>Lachnospirales</taxon>
        <taxon>Lachnospiraceae</taxon>
        <taxon>Anaerosporobacter</taxon>
    </lineage>
</organism>